<keyword evidence="4" id="KW-1185">Reference proteome</keyword>
<evidence type="ECO:0000256" key="1">
    <source>
        <dbReference type="SAM" id="MobiDB-lite"/>
    </source>
</evidence>
<evidence type="ECO:0000313" key="3">
    <source>
        <dbReference type="EMBL" id="CAH0363774.1"/>
    </source>
</evidence>
<dbReference type="Proteomes" id="UP000789595">
    <property type="component" value="Unassembled WGS sequence"/>
</dbReference>
<feature type="compositionally biased region" description="Low complexity" evidence="1">
    <location>
        <begin position="405"/>
        <end position="414"/>
    </location>
</feature>
<protein>
    <recommendedName>
        <fullName evidence="2">F-box domain-containing protein</fullName>
    </recommendedName>
</protein>
<name>A0A8J2WQX9_9STRA</name>
<dbReference type="InterPro" id="IPR001810">
    <property type="entry name" value="F-box_dom"/>
</dbReference>
<accession>A0A8J2WQX9</accession>
<reference evidence="3" key="1">
    <citation type="submission" date="2021-11" db="EMBL/GenBank/DDBJ databases">
        <authorList>
            <consortium name="Genoscope - CEA"/>
            <person name="William W."/>
        </authorList>
    </citation>
    <scope>NUCLEOTIDE SEQUENCE</scope>
</reference>
<dbReference type="InterPro" id="IPR032675">
    <property type="entry name" value="LRR_dom_sf"/>
</dbReference>
<proteinExistence type="predicted"/>
<dbReference type="Pfam" id="PF00646">
    <property type="entry name" value="F-box"/>
    <property type="match status" value="1"/>
</dbReference>
<sequence length="441" mass="47311">MSLTDLPEELVPLIAKYLPRNDLLALRQCNKSSSAAVHRSIQTDDRFAKMIFDALAEPRNIEAEGRIFGSGARELVSFCAADAALPALQSTITETAGGLQKLCLYRCAVTDARLLEMCRACPLLQTLVCVIDVPNIETADVEDLSTKISQACPLLEVVKLPCNGSAVESYAAAFPNLRCLEFFSHGHGSHVIPSRFDRIERALHTCTNADQIDLDFCVVSLALVEWLLASPLPGRLVALRMGRTAISPDLILELVRACPALVELALPSLMCLGRPFYEALHATRPTLERISLPHCGNDGDECFRVLASFGLAELNVASMDALTPAVVDVVLKGRCAASLRAANLSCVPALGAAEVLKLVKGCPALRTVAWELAGEGGGWGRVTADDEGNLRALIALLETRGGGLESSESGVGRLLHPEDYSSEEDYEDEDADDASGDTTVR</sequence>
<evidence type="ECO:0000313" key="4">
    <source>
        <dbReference type="Proteomes" id="UP000789595"/>
    </source>
</evidence>
<evidence type="ECO:0000259" key="2">
    <source>
        <dbReference type="PROSITE" id="PS50181"/>
    </source>
</evidence>
<dbReference type="SUPFAM" id="SSF52047">
    <property type="entry name" value="RNI-like"/>
    <property type="match status" value="1"/>
</dbReference>
<organism evidence="3 4">
    <name type="scientific">Pelagomonas calceolata</name>
    <dbReference type="NCBI Taxonomy" id="35677"/>
    <lineage>
        <taxon>Eukaryota</taxon>
        <taxon>Sar</taxon>
        <taxon>Stramenopiles</taxon>
        <taxon>Ochrophyta</taxon>
        <taxon>Pelagophyceae</taxon>
        <taxon>Pelagomonadales</taxon>
        <taxon>Pelagomonadaceae</taxon>
        <taxon>Pelagomonas</taxon>
    </lineage>
</organism>
<feature type="domain" description="F-box" evidence="2">
    <location>
        <begin position="1"/>
        <end position="50"/>
    </location>
</feature>
<dbReference type="Gene3D" id="3.80.10.10">
    <property type="entry name" value="Ribonuclease Inhibitor"/>
    <property type="match status" value="1"/>
</dbReference>
<feature type="compositionally biased region" description="Acidic residues" evidence="1">
    <location>
        <begin position="420"/>
        <end position="435"/>
    </location>
</feature>
<feature type="region of interest" description="Disordered" evidence="1">
    <location>
        <begin position="403"/>
        <end position="441"/>
    </location>
</feature>
<comment type="caution">
    <text evidence="3">The sequence shown here is derived from an EMBL/GenBank/DDBJ whole genome shotgun (WGS) entry which is preliminary data.</text>
</comment>
<dbReference type="EMBL" id="CAKKNE010000001">
    <property type="protein sequence ID" value="CAH0363774.1"/>
    <property type="molecule type" value="Genomic_DNA"/>
</dbReference>
<gene>
    <name evidence="3" type="ORF">PECAL_1P01080</name>
</gene>
<dbReference type="PROSITE" id="PS50181">
    <property type="entry name" value="FBOX"/>
    <property type="match status" value="1"/>
</dbReference>
<dbReference type="AlphaFoldDB" id="A0A8J2WQX9"/>